<dbReference type="Pfam" id="PF00550">
    <property type="entry name" value="PP-binding"/>
    <property type="match status" value="1"/>
</dbReference>
<evidence type="ECO:0000256" key="6">
    <source>
        <dbReference type="ARBA" id="ARBA00023160"/>
    </source>
</evidence>
<dbReference type="GO" id="GO:0009245">
    <property type="term" value="P:lipid A biosynthetic process"/>
    <property type="evidence" value="ECO:0007669"/>
    <property type="project" value="TreeGrafter"/>
</dbReference>
<keyword evidence="5 7" id="KW-0443">Lipid metabolism</keyword>
<dbReference type="PANTHER" id="PTHR20863:SF76">
    <property type="entry name" value="CARRIER DOMAIN-CONTAINING PROTEIN"/>
    <property type="match status" value="1"/>
</dbReference>
<dbReference type="InterPro" id="IPR009081">
    <property type="entry name" value="PP-bd_ACP"/>
</dbReference>
<comment type="pathway">
    <text evidence="7 9">Lipid metabolism; fatty acid biosynthesis.</text>
</comment>
<keyword evidence="1 7" id="KW-0596">Phosphopantetheine</keyword>
<evidence type="ECO:0000256" key="7">
    <source>
        <dbReference type="HAMAP-Rule" id="MF_01217"/>
    </source>
</evidence>
<dbReference type="SUPFAM" id="SSF47336">
    <property type="entry name" value="ACP-like"/>
    <property type="match status" value="1"/>
</dbReference>
<dbReference type="EMBL" id="QSOB01000005">
    <property type="protein sequence ID" value="RGI69314.1"/>
    <property type="molecule type" value="Genomic_DNA"/>
</dbReference>
<feature type="modified residue" description="O-(pantetheine 4'-phosphoryl)serine" evidence="7">
    <location>
        <position position="35"/>
    </location>
</feature>
<dbReference type="GO" id="GO:0016020">
    <property type="term" value="C:membrane"/>
    <property type="evidence" value="ECO:0007669"/>
    <property type="project" value="GOC"/>
</dbReference>
<reference evidence="11" key="1">
    <citation type="submission" date="2015-05" db="EMBL/GenBank/DDBJ databases">
        <authorList>
            <person name="Wang D.B."/>
            <person name="Wang M."/>
        </authorList>
    </citation>
    <scope>NUCLEOTIDE SEQUENCE [LARGE SCALE GENOMIC DNA]</scope>
    <source>
        <strain evidence="11">T1-815</strain>
    </source>
</reference>
<dbReference type="Proteomes" id="UP000049472">
    <property type="component" value="Unassembled WGS sequence"/>
</dbReference>
<sequence>MEFEKLRDIIVEVLNVDENEVTMESTFIDDLGADSLDVFQIIMGIEEEFDIEIPNEEAEKIVTVGDAVEQIKKAVSEQ</sequence>
<evidence type="ECO:0000259" key="10">
    <source>
        <dbReference type="PROSITE" id="PS50075"/>
    </source>
</evidence>
<proteinExistence type="inferred from homology"/>
<evidence type="ECO:0000313" key="12">
    <source>
        <dbReference type="EMBL" id="CUO64072.1"/>
    </source>
</evidence>
<reference evidence="15 19" key="6">
    <citation type="submission" date="2019-09" db="EMBL/GenBank/DDBJ databases">
        <title>Strain-level analysis of Eubacterium rectale using genomes from metagenomes.</title>
        <authorList>
            <person name="Karcher N."/>
            <person name="Segata N."/>
        </authorList>
    </citation>
    <scope>NUCLEOTIDE SEQUENCE [LARGE SCALE GENOMIC DNA]</scope>
    <source>
        <strain evidence="15 19">T3WBe13</strain>
    </source>
</reference>
<keyword evidence="4 7" id="KW-0276">Fatty acid metabolism</keyword>
<dbReference type="EMBL" id="CZAJ01000002">
    <property type="protein sequence ID" value="CUO64072.1"/>
    <property type="molecule type" value="Genomic_DNA"/>
</dbReference>
<evidence type="ECO:0000313" key="11">
    <source>
        <dbReference type="EMBL" id="CRL35580.1"/>
    </source>
</evidence>
<comment type="PTM">
    <text evidence="9">4'-phosphopantetheine is transferred from CoA to a specific serine of apo-ACP by acpS.</text>
</comment>
<comment type="function">
    <text evidence="7 9">Carrier of the growing fatty acid chain in fatty acid biosynthesis.</text>
</comment>
<dbReference type="EMBL" id="VSTF01000004">
    <property type="protein sequence ID" value="TYL60671.1"/>
    <property type="molecule type" value="Genomic_DNA"/>
</dbReference>
<evidence type="ECO:0000256" key="2">
    <source>
        <dbReference type="ARBA" id="ARBA00022516"/>
    </source>
</evidence>
<dbReference type="Proteomes" id="UP000465607">
    <property type="component" value="Unassembled WGS sequence"/>
</dbReference>
<keyword evidence="3 7" id="KW-0597">Phosphoprotein</keyword>
<comment type="subcellular location">
    <subcellularLocation>
        <location evidence="7">Cytoplasm</location>
    </subcellularLocation>
</comment>
<dbReference type="NCBIfam" id="TIGR00517">
    <property type="entry name" value="acyl_carrier"/>
    <property type="match status" value="1"/>
</dbReference>
<evidence type="ECO:0000256" key="9">
    <source>
        <dbReference type="RuleBase" id="RU003545"/>
    </source>
</evidence>
<evidence type="ECO:0000256" key="1">
    <source>
        <dbReference type="ARBA" id="ARBA00022450"/>
    </source>
</evidence>
<dbReference type="UniPathway" id="UPA00094"/>
<reference evidence="14 18" key="3">
    <citation type="submission" date="2018-08" db="EMBL/GenBank/DDBJ databases">
        <title>A genome reference for cultivated species of the human gut microbiota.</title>
        <authorList>
            <person name="Zou Y."/>
            <person name="Xue W."/>
            <person name="Luo G."/>
        </authorList>
    </citation>
    <scope>NUCLEOTIDE SEQUENCE [LARGE SCALE GENOMIC DNA]</scope>
    <source>
        <strain evidence="14 18">TM10-3</strain>
    </source>
</reference>
<gene>
    <name evidence="7 11" type="primary">acpP</name>
    <name evidence="12" type="synonym">acpP_1</name>
    <name evidence="14" type="ORF">DXD95_04670</name>
    <name evidence="12" type="ORF">ERS852497_00318</name>
    <name evidence="15" type="ORF">FYL31_06040</name>
    <name evidence="13" type="ORF">GKE44_06215</name>
    <name evidence="11" type="ORF">T1815_11381</name>
</gene>
<name>A0A0M6WHU6_9FIRM</name>
<evidence type="ECO:0000313" key="18">
    <source>
        <dbReference type="Proteomes" id="UP000260642"/>
    </source>
</evidence>
<accession>A0A0M6WHU6</accession>
<evidence type="ECO:0000313" key="19">
    <source>
        <dbReference type="Proteomes" id="UP000324327"/>
    </source>
</evidence>
<keyword evidence="16" id="KW-1185">Reference proteome</keyword>
<dbReference type="InterPro" id="IPR036736">
    <property type="entry name" value="ACP-like_sf"/>
</dbReference>
<keyword evidence="2 7" id="KW-0444">Lipid biosynthesis</keyword>
<dbReference type="NCBIfam" id="NF002151">
    <property type="entry name" value="PRK00982.1-5"/>
    <property type="match status" value="1"/>
</dbReference>
<dbReference type="NCBIfam" id="NF002148">
    <property type="entry name" value="PRK00982.1-2"/>
    <property type="match status" value="1"/>
</dbReference>
<dbReference type="GO" id="GO:0000036">
    <property type="term" value="F:acyl carrier activity"/>
    <property type="evidence" value="ECO:0007669"/>
    <property type="project" value="UniProtKB-UniRule"/>
</dbReference>
<dbReference type="RefSeq" id="WP_015516133.1">
    <property type="nucleotide sequence ID" value="NZ_CP100127.1"/>
</dbReference>
<evidence type="ECO:0000313" key="13">
    <source>
        <dbReference type="EMBL" id="MSD26760.1"/>
    </source>
</evidence>
<evidence type="ECO:0000256" key="5">
    <source>
        <dbReference type="ARBA" id="ARBA00023098"/>
    </source>
</evidence>
<feature type="domain" description="Carrier" evidence="10">
    <location>
        <begin position="1"/>
        <end position="75"/>
    </location>
</feature>
<evidence type="ECO:0000313" key="15">
    <source>
        <dbReference type="EMBL" id="TYL60671.1"/>
    </source>
</evidence>
<evidence type="ECO:0000256" key="8">
    <source>
        <dbReference type="NCBIfam" id="TIGR00517"/>
    </source>
</evidence>
<organism evidence="11 16">
    <name type="scientific">Agathobacter rectalis</name>
    <dbReference type="NCBI Taxonomy" id="39491"/>
    <lineage>
        <taxon>Bacteria</taxon>
        <taxon>Bacillati</taxon>
        <taxon>Bacillota</taxon>
        <taxon>Clostridia</taxon>
        <taxon>Lachnospirales</taxon>
        <taxon>Lachnospiraceae</taxon>
        <taxon>Agathobacter</taxon>
    </lineage>
</organism>
<dbReference type="NCBIfam" id="NF002150">
    <property type="entry name" value="PRK00982.1-4"/>
    <property type="match status" value="1"/>
</dbReference>
<dbReference type="EMBL" id="WKQV01000005">
    <property type="protein sequence ID" value="MSD26760.1"/>
    <property type="molecule type" value="Genomic_DNA"/>
</dbReference>
<keyword evidence="7" id="KW-0963">Cytoplasm</keyword>
<dbReference type="EMBL" id="CVRQ01000014">
    <property type="protein sequence ID" value="CRL35580.1"/>
    <property type="molecule type" value="Genomic_DNA"/>
</dbReference>
<dbReference type="HAMAP" id="MF_01217">
    <property type="entry name" value="Acyl_carrier"/>
    <property type="match status" value="1"/>
</dbReference>
<evidence type="ECO:0000313" key="20">
    <source>
        <dbReference type="Proteomes" id="UP000465607"/>
    </source>
</evidence>
<reference evidence="15 19" key="5">
    <citation type="submission" date="2019-08" db="EMBL/GenBank/DDBJ databases">
        <authorList>
            <person name="Duncan S."/>
            <person name="Walker A."/>
        </authorList>
    </citation>
    <scope>NUCLEOTIDE SEQUENCE [LARGE SCALE GENOMIC DNA]</scope>
    <source>
        <strain evidence="15 19">T3WBe13</strain>
    </source>
</reference>
<evidence type="ECO:0000313" key="17">
    <source>
        <dbReference type="Proteomes" id="UP000095602"/>
    </source>
</evidence>
<dbReference type="Proteomes" id="UP000260642">
    <property type="component" value="Unassembled WGS sequence"/>
</dbReference>
<dbReference type="Gene3D" id="1.10.1200.10">
    <property type="entry name" value="ACP-like"/>
    <property type="match status" value="1"/>
</dbReference>
<dbReference type="Proteomes" id="UP000095602">
    <property type="component" value="Unassembled WGS sequence"/>
</dbReference>
<comment type="PTM">
    <text evidence="7">4'-phosphopantetheine is transferred from CoA to a specific serine of apo-ACP by AcpS. This modification is essential for activity because fatty acids are bound in thioester linkage to the sulfhydryl of the prosthetic group.</text>
</comment>
<reference evidence="16" key="2">
    <citation type="submission" date="2015-05" db="EMBL/GenBank/DDBJ databases">
        <authorList>
            <consortium name="Pathogen Informatics"/>
        </authorList>
    </citation>
    <scope>NUCLEOTIDE SEQUENCE [LARGE SCALE GENOMIC DNA]</scope>
    <source>
        <strain evidence="12 17">2789STDY5834884</strain>
        <strain evidence="16">T1-815</strain>
    </source>
</reference>
<evidence type="ECO:0000313" key="14">
    <source>
        <dbReference type="EMBL" id="RGI69314.1"/>
    </source>
</evidence>
<evidence type="ECO:0000313" key="16">
    <source>
        <dbReference type="Proteomes" id="UP000049472"/>
    </source>
</evidence>
<reference evidence="13 20" key="4">
    <citation type="journal article" date="2019" name="Nat. Med.">
        <title>A library of human gut bacterial isolates paired with longitudinal multiomics data enables mechanistic microbiome research.</title>
        <authorList>
            <person name="Poyet M."/>
            <person name="Groussin M."/>
            <person name="Gibbons S.M."/>
            <person name="Avila-Pacheco J."/>
            <person name="Jiang X."/>
            <person name="Kearney S.M."/>
            <person name="Perrotta A.R."/>
            <person name="Berdy B."/>
            <person name="Zhao S."/>
            <person name="Lieberman T.D."/>
            <person name="Swanson P.K."/>
            <person name="Smith M."/>
            <person name="Roesemann S."/>
            <person name="Alexander J.E."/>
            <person name="Rich S.A."/>
            <person name="Livny J."/>
            <person name="Vlamakis H."/>
            <person name="Clish C."/>
            <person name="Bullock K."/>
            <person name="Deik A."/>
            <person name="Scott J."/>
            <person name="Pierce K.A."/>
            <person name="Xavier R.J."/>
            <person name="Alm E.J."/>
        </authorList>
    </citation>
    <scope>NUCLEOTIDE SEQUENCE [LARGE SCALE GENOMIC DNA]</scope>
    <source>
        <strain evidence="13 20">BIOML-A5</strain>
    </source>
</reference>
<protein>
    <recommendedName>
        <fullName evidence="7 8">Acyl carrier protein</fullName>
        <shortName evidence="7">ACP</shortName>
    </recommendedName>
</protein>
<dbReference type="PANTHER" id="PTHR20863">
    <property type="entry name" value="ACYL CARRIER PROTEIN"/>
    <property type="match status" value="1"/>
</dbReference>
<dbReference type="AlphaFoldDB" id="A0A0M6WHU6"/>
<evidence type="ECO:0000256" key="4">
    <source>
        <dbReference type="ARBA" id="ARBA00022832"/>
    </source>
</evidence>
<dbReference type="GO" id="GO:0000035">
    <property type="term" value="F:acyl binding"/>
    <property type="evidence" value="ECO:0007669"/>
    <property type="project" value="TreeGrafter"/>
</dbReference>
<evidence type="ECO:0000256" key="3">
    <source>
        <dbReference type="ARBA" id="ARBA00022553"/>
    </source>
</evidence>
<dbReference type="GO" id="GO:0005829">
    <property type="term" value="C:cytosol"/>
    <property type="evidence" value="ECO:0007669"/>
    <property type="project" value="TreeGrafter"/>
</dbReference>
<dbReference type="PROSITE" id="PS50075">
    <property type="entry name" value="CARRIER"/>
    <property type="match status" value="1"/>
</dbReference>
<dbReference type="InterPro" id="IPR003231">
    <property type="entry name" value="ACP"/>
</dbReference>
<keyword evidence="6 7" id="KW-0275">Fatty acid biosynthesis</keyword>
<dbReference type="Proteomes" id="UP000324327">
    <property type="component" value="Unassembled WGS sequence"/>
</dbReference>
<comment type="similarity">
    <text evidence="7">Belongs to the acyl carrier protein (ACP) family.</text>
</comment>